<dbReference type="AlphaFoldDB" id="A0A9W6P2V1"/>
<dbReference type="Proteomes" id="UP001165092">
    <property type="component" value="Unassembled WGS sequence"/>
</dbReference>
<evidence type="ECO:0000256" key="4">
    <source>
        <dbReference type="ARBA" id="ARBA00023136"/>
    </source>
</evidence>
<evidence type="ECO:0000256" key="5">
    <source>
        <dbReference type="SAM" id="Phobius"/>
    </source>
</evidence>
<feature type="transmembrane region" description="Helical" evidence="5">
    <location>
        <begin position="80"/>
        <end position="102"/>
    </location>
</feature>
<feature type="transmembrane region" description="Helical" evidence="5">
    <location>
        <begin position="305"/>
        <end position="327"/>
    </location>
</feature>
<dbReference type="GO" id="GO:0022857">
    <property type="term" value="F:transmembrane transporter activity"/>
    <property type="evidence" value="ECO:0007669"/>
    <property type="project" value="InterPro"/>
</dbReference>
<feature type="transmembrane region" description="Helical" evidence="5">
    <location>
        <begin position="282"/>
        <end position="299"/>
    </location>
</feature>
<sequence length="412" mass="41082">MSPLAALRRMHEIAGAPLLIASFLARLPMSMALIGVLTLVTTETGSVAAGGLASGALALGEALGGPVIARFADRLGQRPVVLLASLVEAVLLGALVAAVTAGWATAPLIGLCALAGLAMPQIGPLARARWISIATRSPDRDRSVSAALSVDGVLDETGFVVGPAVVGVLAVVASPAAGVVGAAVLVGVFGTAFAVHRSALPGTRPDPHSDRLWRVGLLVLAVPMLCQGAFFGGATAGVTAFSQQLGRPDLAGLMYAVMGVTSAVAGLLMASVPPSVGLASRLRMAAGALTLLSAGLIVASGTWGLLAAMLLLGCAIGPHVVTIFSLIERAAPAARLAQAMTVMLSFLILGQSAGSSVAGTLAERFGPQGAFALTTAAAAIALIGSVALVRSRWYAPRPVPGPPAPVEPVHTS</sequence>
<evidence type="ECO:0000256" key="3">
    <source>
        <dbReference type="ARBA" id="ARBA00022989"/>
    </source>
</evidence>
<proteinExistence type="predicted"/>
<dbReference type="Pfam" id="PF07690">
    <property type="entry name" value="MFS_1"/>
    <property type="match status" value="1"/>
</dbReference>
<comment type="caution">
    <text evidence="7">The sequence shown here is derived from an EMBL/GenBank/DDBJ whole genome shotgun (WGS) entry which is preliminary data.</text>
</comment>
<keyword evidence="8" id="KW-1185">Reference proteome</keyword>
<evidence type="ECO:0000259" key="6">
    <source>
        <dbReference type="PROSITE" id="PS50850"/>
    </source>
</evidence>
<evidence type="ECO:0000313" key="7">
    <source>
        <dbReference type="EMBL" id="GLU46244.1"/>
    </source>
</evidence>
<dbReference type="PANTHER" id="PTHR23542">
    <property type="match status" value="1"/>
</dbReference>
<dbReference type="RefSeq" id="WP_285757094.1">
    <property type="nucleotide sequence ID" value="NZ_BSQG01000001.1"/>
</dbReference>
<name>A0A9W6P2V1_9ACTN</name>
<dbReference type="InterPro" id="IPR011701">
    <property type="entry name" value="MFS"/>
</dbReference>
<dbReference type="PROSITE" id="PS50850">
    <property type="entry name" value="MFS"/>
    <property type="match status" value="1"/>
</dbReference>
<protein>
    <submittedName>
        <fullName evidence="7">MFS transporter</fullName>
    </submittedName>
</protein>
<dbReference type="GO" id="GO:0005886">
    <property type="term" value="C:plasma membrane"/>
    <property type="evidence" value="ECO:0007669"/>
    <property type="project" value="UniProtKB-SubCell"/>
</dbReference>
<dbReference type="EMBL" id="BSQG01000001">
    <property type="protein sequence ID" value="GLU46244.1"/>
    <property type="molecule type" value="Genomic_DNA"/>
</dbReference>
<evidence type="ECO:0000256" key="1">
    <source>
        <dbReference type="ARBA" id="ARBA00004651"/>
    </source>
</evidence>
<keyword evidence="2 5" id="KW-0812">Transmembrane</keyword>
<feature type="domain" description="Major facilitator superfamily (MFS) profile" evidence="6">
    <location>
        <begin position="216"/>
        <end position="412"/>
    </location>
</feature>
<evidence type="ECO:0000256" key="2">
    <source>
        <dbReference type="ARBA" id="ARBA00022692"/>
    </source>
</evidence>
<feature type="transmembrane region" description="Helical" evidence="5">
    <location>
        <begin position="370"/>
        <end position="389"/>
    </location>
</feature>
<dbReference type="InterPro" id="IPR036259">
    <property type="entry name" value="MFS_trans_sf"/>
</dbReference>
<organism evidence="7 8">
    <name type="scientific">Nocardiopsis ansamitocini</name>
    <dbReference type="NCBI Taxonomy" id="1670832"/>
    <lineage>
        <taxon>Bacteria</taxon>
        <taxon>Bacillati</taxon>
        <taxon>Actinomycetota</taxon>
        <taxon>Actinomycetes</taxon>
        <taxon>Streptosporangiales</taxon>
        <taxon>Nocardiopsidaceae</taxon>
        <taxon>Nocardiopsis</taxon>
    </lineage>
</organism>
<dbReference type="Gene3D" id="1.20.1250.20">
    <property type="entry name" value="MFS general substrate transporter like domains"/>
    <property type="match status" value="1"/>
</dbReference>
<feature type="transmembrane region" description="Helical" evidence="5">
    <location>
        <begin position="48"/>
        <end position="68"/>
    </location>
</feature>
<keyword evidence="4 5" id="KW-0472">Membrane</keyword>
<dbReference type="InterPro" id="IPR020846">
    <property type="entry name" value="MFS_dom"/>
</dbReference>
<comment type="subcellular location">
    <subcellularLocation>
        <location evidence="1">Cell membrane</location>
        <topology evidence="1">Multi-pass membrane protein</topology>
    </subcellularLocation>
</comment>
<dbReference type="PANTHER" id="PTHR23542:SF1">
    <property type="entry name" value="MAJOR FACILITATOR SUPERFAMILY (MFS) PROFILE DOMAIN-CONTAINING PROTEIN"/>
    <property type="match status" value="1"/>
</dbReference>
<gene>
    <name evidence="7" type="ORF">Nans01_05950</name>
</gene>
<feature type="transmembrane region" description="Helical" evidence="5">
    <location>
        <begin position="176"/>
        <end position="195"/>
    </location>
</feature>
<evidence type="ECO:0000313" key="8">
    <source>
        <dbReference type="Proteomes" id="UP001165092"/>
    </source>
</evidence>
<feature type="transmembrane region" description="Helical" evidence="5">
    <location>
        <begin position="250"/>
        <end position="270"/>
    </location>
</feature>
<accession>A0A9W6P2V1</accession>
<reference evidence="7" key="1">
    <citation type="submission" date="2023-02" db="EMBL/GenBank/DDBJ databases">
        <title>Nocardiopsis ansamitocini NBRC 112285.</title>
        <authorList>
            <person name="Ichikawa N."/>
            <person name="Sato H."/>
            <person name="Tonouchi N."/>
        </authorList>
    </citation>
    <scope>NUCLEOTIDE SEQUENCE</scope>
    <source>
        <strain evidence="7">NBRC 112285</strain>
    </source>
</reference>
<feature type="transmembrane region" description="Helical" evidence="5">
    <location>
        <begin position="215"/>
        <end position="238"/>
    </location>
</feature>
<keyword evidence="3 5" id="KW-1133">Transmembrane helix</keyword>
<dbReference type="SUPFAM" id="SSF103473">
    <property type="entry name" value="MFS general substrate transporter"/>
    <property type="match status" value="1"/>
</dbReference>
<feature type="transmembrane region" description="Helical" evidence="5">
    <location>
        <begin position="339"/>
        <end position="358"/>
    </location>
</feature>